<dbReference type="EC" id="2.7.11.1" evidence="1"/>
<evidence type="ECO:0000256" key="4">
    <source>
        <dbReference type="ARBA" id="ARBA00022777"/>
    </source>
</evidence>
<comment type="caution">
    <text evidence="7">The sequence shown here is derived from an EMBL/GenBank/DDBJ whole genome shotgun (WGS) entry which is preliminary data.</text>
</comment>
<name>A0A1F4W182_UNCKA</name>
<sequence>MINELKHYDKVHIEDVSLPKTANTFLKESDERPVVNENPNTLFEHIGLELKKLYLRINPPESDPVNNETMGKTINTGINLIKEVFILKALELAGVKGVPRVIDSQSGYVDRGLLPGYTFASAQLEKIEGKSLAESQLLDEETVLKIGIDTAKILGNIYNRHILHNDVKPGNIMLTENKEVIVVDFNNAKILDFENKTLTNVGTVTYSPPEKTALDGEDSQGVRYSKVDVRSDIYSLAVTLAEKAGVYIYVLSDKSILDEKKYETFLYMLEQAIEEGNITQKFAVFLQWNSHPQKQCRYPDYERFIEGLQIVGDPDKSSQDLLKHLETYTEPPVAKKDKSS</sequence>
<dbReference type="InterPro" id="IPR000719">
    <property type="entry name" value="Prot_kinase_dom"/>
</dbReference>
<evidence type="ECO:0000256" key="1">
    <source>
        <dbReference type="ARBA" id="ARBA00012513"/>
    </source>
</evidence>
<dbReference type="PROSITE" id="PS00108">
    <property type="entry name" value="PROTEIN_KINASE_ST"/>
    <property type="match status" value="1"/>
</dbReference>
<keyword evidence="4" id="KW-0418">Kinase</keyword>
<dbReference type="InterPro" id="IPR011009">
    <property type="entry name" value="Kinase-like_dom_sf"/>
</dbReference>
<dbReference type="Gene3D" id="1.10.510.10">
    <property type="entry name" value="Transferase(Phosphotransferase) domain 1"/>
    <property type="match status" value="1"/>
</dbReference>
<dbReference type="Proteomes" id="UP000176614">
    <property type="component" value="Unassembled WGS sequence"/>
</dbReference>
<evidence type="ECO:0000259" key="6">
    <source>
        <dbReference type="PROSITE" id="PS50011"/>
    </source>
</evidence>
<feature type="domain" description="Protein kinase" evidence="6">
    <location>
        <begin position="1"/>
        <end position="340"/>
    </location>
</feature>
<dbReference type="PANTHER" id="PTHR43671">
    <property type="entry name" value="SERINE/THREONINE-PROTEIN KINASE NEK"/>
    <property type="match status" value="1"/>
</dbReference>
<evidence type="ECO:0000256" key="2">
    <source>
        <dbReference type="ARBA" id="ARBA00022679"/>
    </source>
</evidence>
<dbReference type="SUPFAM" id="SSF56112">
    <property type="entry name" value="Protein kinase-like (PK-like)"/>
    <property type="match status" value="1"/>
</dbReference>
<organism evidence="7 8">
    <name type="scientific">candidate division WWE3 bacterium RIFOXYA2_FULL_46_9</name>
    <dbReference type="NCBI Taxonomy" id="1802636"/>
    <lineage>
        <taxon>Bacteria</taxon>
        <taxon>Katanobacteria</taxon>
    </lineage>
</organism>
<dbReference type="GO" id="GO:0004674">
    <property type="term" value="F:protein serine/threonine kinase activity"/>
    <property type="evidence" value="ECO:0007669"/>
    <property type="project" value="UniProtKB-EC"/>
</dbReference>
<reference evidence="7 8" key="1">
    <citation type="journal article" date="2016" name="Nat. Commun.">
        <title>Thousands of microbial genomes shed light on interconnected biogeochemical processes in an aquifer system.</title>
        <authorList>
            <person name="Anantharaman K."/>
            <person name="Brown C.T."/>
            <person name="Hug L.A."/>
            <person name="Sharon I."/>
            <person name="Castelle C.J."/>
            <person name="Probst A.J."/>
            <person name="Thomas B.C."/>
            <person name="Singh A."/>
            <person name="Wilkins M.J."/>
            <person name="Karaoz U."/>
            <person name="Brodie E.L."/>
            <person name="Williams K.H."/>
            <person name="Hubbard S.S."/>
            <person name="Banfield J.F."/>
        </authorList>
    </citation>
    <scope>NUCLEOTIDE SEQUENCE [LARGE SCALE GENOMIC DNA]</scope>
</reference>
<protein>
    <recommendedName>
        <fullName evidence="1">non-specific serine/threonine protein kinase</fullName>
        <ecNumber evidence="1">2.7.11.1</ecNumber>
    </recommendedName>
</protein>
<accession>A0A1F4W182</accession>
<dbReference type="EMBL" id="MEVT01000008">
    <property type="protein sequence ID" value="OGC63105.1"/>
    <property type="molecule type" value="Genomic_DNA"/>
</dbReference>
<proteinExistence type="predicted"/>
<dbReference type="PANTHER" id="PTHR43671:SF13">
    <property type="entry name" value="SERINE_THREONINE-PROTEIN KINASE NEK2"/>
    <property type="match status" value="1"/>
</dbReference>
<evidence type="ECO:0000313" key="7">
    <source>
        <dbReference type="EMBL" id="OGC63105.1"/>
    </source>
</evidence>
<dbReference type="GO" id="GO:0005524">
    <property type="term" value="F:ATP binding"/>
    <property type="evidence" value="ECO:0007669"/>
    <property type="project" value="UniProtKB-KW"/>
</dbReference>
<dbReference type="InterPro" id="IPR008271">
    <property type="entry name" value="Ser/Thr_kinase_AS"/>
</dbReference>
<dbReference type="Pfam" id="PF00069">
    <property type="entry name" value="Pkinase"/>
    <property type="match status" value="1"/>
</dbReference>
<dbReference type="AlphaFoldDB" id="A0A1F4W182"/>
<gene>
    <name evidence="7" type="ORF">A2264_00180</name>
</gene>
<evidence type="ECO:0000313" key="8">
    <source>
        <dbReference type="Proteomes" id="UP000176614"/>
    </source>
</evidence>
<dbReference type="PROSITE" id="PS50011">
    <property type="entry name" value="PROTEIN_KINASE_DOM"/>
    <property type="match status" value="1"/>
</dbReference>
<evidence type="ECO:0000256" key="3">
    <source>
        <dbReference type="ARBA" id="ARBA00022741"/>
    </source>
</evidence>
<dbReference type="SMART" id="SM00220">
    <property type="entry name" value="S_TKc"/>
    <property type="match status" value="1"/>
</dbReference>
<keyword evidence="2" id="KW-0808">Transferase</keyword>
<keyword evidence="3" id="KW-0547">Nucleotide-binding</keyword>
<dbReference type="InterPro" id="IPR050660">
    <property type="entry name" value="NEK_Ser/Thr_kinase"/>
</dbReference>
<keyword evidence="5" id="KW-0067">ATP-binding</keyword>
<evidence type="ECO:0000256" key="5">
    <source>
        <dbReference type="ARBA" id="ARBA00022840"/>
    </source>
</evidence>